<dbReference type="Pfam" id="PF11597">
    <property type="entry name" value="Med13_N"/>
    <property type="match status" value="1"/>
</dbReference>
<dbReference type="EMBL" id="KN818232">
    <property type="protein sequence ID" value="KIL67429.1"/>
    <property type="molecule type" value="Genomic_DNA"/>
</dbReference>
<dbReference type="HOGENOM" id="CLU_1730947_0_0_1"/>
<evidence type="ECO:0000259" key="1">
    <source>
        <dbReference type="Pfam" id="PF11597"/>
    </source>
</evidence>
<protein>
    <recommendedName>
        <fullName evidence="1">Mediator complex subunit Med13 N-terminal domain-containing protein</fullName>
    </recommendedName>
</protein>
<accession>A0A0C2TK92</accession>
<proteinExistence type="predicted"/>
<keyword evidence="3" id="KW-1185">Reference proteome</keyword>
<feature type="domain" description="Mediator complex subunit Med13 N-terminal" evidence="1">
    <location>
        <begin position="6"/>
        <end position="147"/>
    </location>
</feature>
<dbReference type="InParanoid" id="A0A0C2TK92"/>
<evidence type="ECO:0000313" key="2">
    <source>
        <dbReference type="EMBL" id="KIL67429.1"/>
    </source>
</evidence>
<organism evidence="2 3">
    <name type="scientific">Amanita muscaria (strain Koide BX008)</name>
    <dbReference type="NCBI Taxonomy" id="946122"/>
    <lineage>
        <taxon>Eukaryota</taxon>
        <taxon>Fungi</taxon>
        <taxon>Dikarya</taxon>
        <taxon>Basidiomycota</taxon>
        <taxon>Agaricomycotina</taxon>
        <taxon>Agaricomycetes</taxon>
        <taxon>Agaricomycetidae</taxon>
        <taxon>Agaricales</taxon>
        <taxon>Pluteineae</taxon>
        <taxon>Amanitaceae</taxon>
        <taxon>Amanita</taxon>
    </lineage>
</organism>
<name>A0A0C2TK92_AMAMK</name>
<gene>
    <name evidence="2" type="ORF">M378DRAFT_159866</name>
</gene>
<reference evidence="2 3" key="1">
    <citation type="submission" date="2014-04" db="EMBL/GenBank/DDBJ databases">
        <title>Evolutionary Origins and Diversification of the Mycorrhizal Mutualists.</title>
        <authorList>
            <consortium name="DOE Joint Genome Institute"/>
            <consortium name="Mycorrhizal Genomics Consortium"/>
            <person name="Kohler A."/>
            <person name="Kuo A."/>
            <person name="Nagy L.G."/>
            <person name="Floudas D."/>
            <person name="Copeland A."/>
            <person name="Barry K.W."/>
            <person name="Cichocki N."/>
            <person name="Veneault-Fourrey C."/>
            <person name="LaButti K."/>
            <person name="Lindquist E.A."/>
            <person name="Lipzen A."/>
            <person name="Lundell T."/>
            <person name="Morin E."/>
            <person name="Murat C."/>
            <person name="Riley R."/>
            <person name="Ohm R."/>
            <person name="Sun H."/>
            <person name="Tunlid A."/>
            <person name="Henrissat B."/>
            <person name="Grigoriev I.V."/>
            <person name="Hibbett D.S."/>
            <person name="Martin F."/>
        </authorList>
    </citation>
    <scope>NUCLEOTIDE SEQUENCE [LARGE SCALE GENOMIC DNA]</scope>
    <source>
        <strain evidence="2 3">Koide BX008</strain>
    </source>
</reference>
<evidence type="ECO:0000313" key="3">
    <source>
        <dbReference type="Proteomes" id="UP000054549"/>
    </source>
</evidence>
<dbReference type="InterPro" id="IPR021643">
    <property type="entry name" value="Mediator_Med13_N"/>
</dbReference>
<dbReference type="AlphaFoldDB" id="A0A0C2TK92"/>
<sequence length="151" mass="16421">MSLLHSECLSSLLPLPPSPHIHYARFSPSAPSSIIPLYSLVDAARQLILSRNAHASLLHSLLPSVYTRKPSIYVFAISSPAAITLQSLSFDDMTLDEAGSFLPNDVYACSNACSSQESPCPGCQSSTSTTYVPRKCLRVIYSHFLEAHVHT</sequence>
<dbReference type="Proteomes" id="UP000054549">
    <property type="component" value="Unassembled WGS sequence"/>
</dbReference>
<dbReference type="STRING" id="946122.A0A0C2TK92"/>